<dbReference type="InterPro" id="IPR036409">
    <property type="entry name" value="Aldolase_II/adducin_N_sf"/>
</dbReference>
<dbReference type="SUPFAM" id="SSF53639">
    <property type="entry name" value="AraD/HMP-PK domain-like"/>
    <property type="match status" value="1"/>
</dbReference>
<gene>
    <name evidence="2" type="ORF">DW099_01070</name>
</gene>
<evidence type="ECO:0000313" key="2">
    <source>
        <dbReference type="EMBL" id="RHJ89196.1"/>
    </source>
</evidence>
<proteinExistence type="predicted"/>
<dbReference type="Proteomes" id="UP000284841">
    <property type="component" value="Unassembled WGS sequence"/>
</dbReference>
<evidence type="ECO:0000259" key="1">
    <source>
        <dbReference type="Pfam" id="PF00596"/>
    </source>
</evidence>
<dbReference type="EMBL" id="QRMS01000001">
    <property type="protein sequence ID" value="RHJ89196.1"/>
    <property type="molecule type" value="Genomic_DNA"/>
</dbReference>
<accession>A0A415E5Z4</accession>
<dbReference type="Gene3D" id="3.40.225.10">
    <property type="entry name" value="Class II aldolase/adducin N-terminal domain"/>
    <property type="match status" value="1"/>
</dbReference>
<keyword evidence="3" id="KW-1185">Reference proteome</keyword>
<evidence type="ECO:0000313" key="3">
    <source>
        <dbReference type="Proteomes" id="UP000284841"/>
    </source>
</evidence>
<dbReference type="STRING" id="1776384.GCA_900086585_02490"/>
<organism evidence="2 3">
    <name type="scientific">Emergencia timonensis</name>
    <dbReference type="NCBI Taxonomy" id="1776384"/>
    <lineage>
        <taxon>Bacteria</taxon>
        <taxon>Bacillati</taxon>
        <taxon>Bacillota</taxon>
        <taxon>Clostridia</taxon>
        <taxon>Peptostreptococcales</taxon>
        <taxon>Anaerovoracaceae</taxon>
        <taxon>Emergencia</taxon>
    </lineage>
</organism>
<dbReference type="AlphaFoldDB" id="A0A415E5Z4"/>
<protein>
    <recommendedName>
        <fullName evidence="1">Class II aldolase/adducin N-terminal domain-containing protein</fullName>
    </recommendedName>
</protein>
<sequence length="238" mass="26739">MISFFLPTRRCTNLWSRPTNLPMEKGSDMRKMDNNIFEMINKYAEELSLMDGYRRDVNKIMLNLAGNCYETADNADFAALSQDDIEIVSPEDTSHFIEYKLLQGNHDINALVLSATPYCRQAAKQGRPLIAALDDMAQIVGYRVETVSYDEQAVKNALKKAEGCFVRDKGVTITCGRNLYEAVVALTILEKSAEVNLKAEALGGAKPLPKIEADFMRMIYKKKYSKAEQEVKSKEGDA</sequence>
<dbReference type="Pfam" id="PF00596">
    <property type="entry name" value="Aldolase_II"/>
    <property type="match status" value="1"/>
</dbReference>
<dbReference type="OrthoDB" id="1778333at2"/>
<feature type="domain" description="Class II aldolase/adducin N-terminal" evidence="1">
    <location>
        <begin position="55"/>
        <end position="196"/>
    </location>
</feature>
<dbReference type="InterPro" id="IPR001303">
    <property type="entry name" value="Aldolase_II/adducin_N"/>
</dbReference>
<comment type="caution">
    <text evidence="2">The sequence shown here is derived from an EMBL/GenBank/DDBJ whole genome shotgun (WGS) entry which is preliminary data.</text>
</comment>
<reference evidence="2 3" key="1">
    <citation type="submission" date="2018-08" db="EMBL/GenBank/DDBJ databases">
        <title>A genome reference for cultivated species of the human gut microbiota.</title>
        <authorList>
            <person name="Zou Y."/>
            <person name="Xue W."/>
            <person name="Luo G."/>
        </authorList>
    </citation>
    <scope>NUCLEOTIDE SEQUENCE [LARGE SCALE GENOMIC DNA]</scope>
    <source>
        <strain evidence="2 3">AM07-24</strain>
    </source>
</reference>
<name>A0A415E5Z4_9FIRM</name>